<organism evidence="1">
    <name type="scientific">Arundo donax</name>
    <name type="common">Giant reed</name>
    <name type="synonym">Donax arundinaceus</name>
    <dbReference type="NCBI Taxonomy" id="35708"/>
    <lineage>
        <taxon>Eukaryota</taxon>
        <taxon>Viridiplantae</taxon>
        <taxon>Streptophyta</taxon>
        <taxon>Embryophyta</taxon>
        <taxon>Tracheophyta</taxon>
        <taxon>Spermatophyta</taxon>
        <taxon>Magnoliopsida</taxon>
        <taxon>Liliopsida</taxon>
        <taxon>Poales</taxon>
        <taxon>Poaceae</taxon>
        <taxon>PACMAD clade</taxon>
        <taxon>Arundinoideae</taxon>
        <taxon>Arundineae</taxon>
        <taxon>Arundo</taxon>
    </lineage>
</organism>
<name>A0A0A9DU19_ARUDO</name>
<dbReference type="AlphaFoldDB" id="A0A0A9DU19"/>
<protein>
    <submittedName>
        <fullName evidence="1">Uncharacterized protein</fullName>
    </submittedName>
</protein>
<reference evidence="1" key="2">
    <citation type="journal article" date="2015" name="Data Brief">
        <title>Shoot transcriptome of the giant reed, Arundo donax.</title>
        <authorList>
            <person name="Barrero R.A."/>
            <person name="Guerrero F.D."/>
            <person name="Moolhuijzen P."/>
            <person name="Goolsby J.A."/>
            <person name="Tidwell J."/>
            <person name="Bellgard S.E."/>
            <person name="Bellgard M.I."/>
        </authorList>
    </citation>
    <scope>NUCLEOTIDE SEQUENCE</scope>
    <source>
        <tissue evidence="1">Shoot tissue taken approximately 20 cm above the soil surface</tissue>
    </source>
</reference>
<dbReference type="EMBL" id="GBRH01205836">
    <property type="protein sequence ID" value="JAD92059.1"/>
    <property type="molecule type" value="Transcribed_RNA"/>
</dbReference>
<evidence type="ECO:0000313" key="1">
    <source>
        <dbReference type="EMBL" id="JAD92059.1"/>
    </source>
</evidence>
<sequence>MQIVCLAYSAQRSSLEGSQSGDQLM</sequence>
<accession>A0A0A9DU19</accession>
<proteinExistence type="predicted"/>
<reference evidence="1" key="1">
    <citation type="submission" date="2014-09" db="EMBL/GenBank/DDBJ databases">
        <authorList>
            <person name="Magalhaes I.L.F."/>
            <person name="Oliveira U."/>
            <person name="Santos F.R."/>
            <person name="Vidigal T.H.D.A."/>
            <person name="Brescovit A.D."/>
            <person name="Santos A.J."/>
        </authorList>
    </citation>
    <scope>NUCLEOTIDE SEQUENCE</scope>
    <source>
        <tissue evidence="1">Shoot tissue taken approximately 20 cm above the soil surface</tissue>
    </source>
</reference>